<proteinExistence type="predicted"/>
<keyword evidence="2" id="KW-0687">Ribonucleoprotein</keyword>
<sequence length="61" mass="6485">ESAKGYTDEERYRLPREAQEDGEGSGPQAHPGFSGAWRHSAGARYDPEGQAPGKGRGGGRV</sequence>
<evidence type="ECO:0000256" key="1">
    <source>
        <dbReference type="SAM" id="MobiDB-lite"/>
    </source>
</evidence>
<feature type="non-terminal residue" evidence="2">
    <location>
        <position position="61"/>
    </location>
</feature>
<dbReference type="EMBL" id="CADCVE010000102">
    <property type="protein sequence ID" value="CAA9465150.1"/>
    <property type="molecule type" value="Genomic_DNA"/>
</dbReference>
<feature type="non-terminal residue" evidence="2">
    <location>
        <position position="1"/>
    </location>
</feature>
<protein>
    <submittedName>
        <fullName evidence="2">LSU ribosomal protein L30p (L7e)</fullName>
    </submittedName>
</protein>
<gene>
    <name evidence="2" type="ORF">AVDCRST_MAG28-3973</name>
</gene>
<dbReference type="AlphaFoldDB" id="A0A6J4RE54"/>
<name>A0A6J4RE54_9ACTN</name>
<keyword evidence="2" id="KW-0689">Ribosomal protein</keyword>
<dbReference type="GO" id="GO:0005840">
    <property type="term" value="C:ribosome"/>
    <property type="evidence" value="ECO:0007669"/>
    <property type="project" value="UniProtKB-KW"/>
</dbReference>
<organism evidence="2">
    <name type="scientific">uncultured Rubrobacteraceae bacterium</name>
    <dbReference type="NCBI Taxonomy" id="349277"/>
    <lineage>
        <taxon>Bacteria</taxon>
        <taxon>Bacillati</taxon>
        <taxon>Actinomycetota</taxon>
        <taxon>Rubrobacteria</taxon>
        <taxon>Rubrobacterales</taxon>
        <taxon>Rubrobacteraceae</taxon>
        <taxon>environmental samples</taxon>
    </lineage>
</organism>
<feature type="compositionally biased region" description="Gly residues" evidence="1">
    <location>
        <begin position="52"/>
        <end position="61"/>
    </location>
</feature>
<accession>A0A6J4RE54</accession>
<reference evidence="2" key="1">
    <citation type="submission" date="2020-02" db="EMBL/GenBank/DDBJ databases">
        <authorList>
            <person name="Meier V. D."/>
        </authorList>
    </citation>
    <scope>NUCLEOTIDE SEQUENCE</scope>
    <source>
        <strain evidence="2">AVDCRST_MAG28</strain>
    </source>
</reference>
<feature type="region of interest" description="Disordered" evidence="1">
    <location>
        <begin position="1"/>
        <end position="61"/>
    </location>
</feature>
<evidence type="ECO:0000313" key="2">
    <source>
        <dbReference type="EMBL" id="CAA9465150.1"/>
    </source>
</evidence>
<feature type="compositionally biased region" description="Basic and acidic residues" evidence="1">
    <location>
        <begin position="1"/>
        <end position="19"/>
    </location>
</feature>